<gene>
    <name evidence="2" type="ORF">P7K49_032507</name>
</gene>
<evidence type="ECO:0000313" key="3">
    <source>
        <dbReference type="Proteomes" id="UP001266305"/>
    </source>
</evidence>
<dbReference type="Proteomes" id="UP001266305">
    <property type="component" value="Unassembled WGS sequence"/>
</dbReference>
<comment type="caution">
    <text evidence="2">The sequence shown here is derived from an EMBL/GenBank/DDBJ whole genome shotgun (WGS) entry which is preliminary data.</text>
</comment>
<feature type="compositionally biased region" description="Polar residues" evidence="1">
    <location>
        <begin position="148"/>
        <end position="159"/>
    </location>
</feature>
<organism evidence="2 3">
    <name type="scientific">Saguinus oedipus</name>
    <name type="common">Cotton-top tamarin</name>
    <name type="synonym">Oedipomidas oedipus</name>
    <dbReference type="NCBI Taxonomy" id="9490"/>
    <lineage>
        <taxon>Eukaryota</taxon>
        <taxon>Metazoa</taxon>
        <taxon>Chordata</taxon>
        <taxon>Craniata</taxon>
        <taxon>Vertebrata</taxon>
        <taxon>Euteleostomi</taxon>
        <taxon>Mammalia</taxon>
        <taxon>Eutheria</taxon>
        <taxon>Euarchontoglires</taxon>
        <taxon>Primates</taxon>
        <taxon>Haplorrhini</taxon>
        <taxon>Platyrrhini</taxon>
        <taxon>Cebidae</taxon>
        <taxon>Callitrichinae</taxon>
        <taxon>Saguinus</taxon>
    </lineage>
</organism>
<name>A0ABQ9TZ45_SAGOE</name>
<feature type="region of interest" description="Disordered" evidence="1">
    <location>
        <begin position="133"/>
        <end position="159"/>
    </location>
</feature>
<protein>
    <submittedName>
        <fullName evidence="2">Uncharacterized protein</fullName>
    </submittedName>
</protein>
<accession>A0ABQ9TZ45</accession>
<dbReference type="EMBL" id="JASSZA010000018">
    <property type="protein sequence ID" value="KAK2089841.1"/>
    <property type="molecule type" value="Genomic_DNA"/>
</dbReference>
<keyword evidence="3" id="KW-1185">Reference proteome</keyword>
<evidence type="ECO:0000313" key="2">
    <source>
        <dbReference type="EMBL" id="KAK2089841.1"/>
    </source>
</evidence>
<sequence>MEPPGVHVPEVRPNLPGKGCPFLPPPPSTEGGRPWGPFLNAHLVVTGTLLTGNAWTGAALKRKETKKAKEPRRGPGDSSGGSQPGQAALSPECLLPARPVVGPRPNPNSLTQPGVLRDPSMKWMKVFSSRTRGAAGRSFWASAPGTPGQVTLRTESPAL</sequence>
<proteinExistence type="predicted"/>
<feature type="region of interest" description="Disordered" evidence="1">
    <location>
        <begin position="1"/>
        <end position="34"/>
    </location>
</feature>
<feature type="region of interest" description="Disordered" evidence="1">
    <location>
        <begin position="54"/>
        <end position="116"/>
    </location>
</feature>
<reference evidence="2 3" key="1">
    <citation type="submission" date="2023-05" db="EMBL/GenBank/DDBJ databases">
        <title>B98-5 Cell Line De Novo Hybrid Assembly: An Optical Mapping Approach.</title>
        <authorList>
            <person name="Kananen K."/>
            <person name="Auerbach J.A."/>
            <person name="Kautto E."/>
            <person name="Blachly J.S."/>
        </authorList>
    </citation>
    <scope>NUCLEOTIDE SEQUENCE [LARGE SCALE GENOMIC DNA]</scope>
    <source>
        <strain evidence="2">B95-8</strain>
        <tissue evidence="2">Cell line</tissue>
    </source>
</reference>
<evidence type="ECO:0000256" key="1">
    <source>
        <dbReference type="SAM" id="MobiDB-lite"/>
    </source>
</evidence>